<comment type="caution">
    <text evidence="1">The sequence shown here is derived from an EMBL/GenBank/DDBJ whole genome shotgun (WGS) entry which is preliminary data.</text>
</comment>
<reference evidence="2" key="1">
    <citation type="journal article" date="2017" name="bioRxiv">
        <title>Comparative analysis of the genomes of Stylophora pistillata and Acropora digitifera provides evidence for extensive differences between species of corals.</title>
        <authorList>
            <person name="Voolstra C.R."/>
            <person name="Li Y."/>
            <person name="Liew Y.J."/>
            <person name="Baumgarten S."/>
            <person name="Zoccola D."/>
            <person name="Flot J.-F."/>
            <person name="Tambutte S."/>
            <person name="Allemand D."/>
            <person name="Aranda M."/>
        </authorList>
    </citation>
    <scope>NUCLEOTIDE SEQUENCE [LARGE SCALE GENOMIC DNA]</scope>
</reference>
<accession>A0A2B4SAS9</accession>
<evidence type="ECO:0000313" key="1">
    <source>
        <dbReference type="EMBL" id="PFX26476.1"/>
    </source>
</evidence>
<organism evidence="1 2">
    <name type="scientific">Stylophora pistillata</name>
    <name type="common">Smooth cauliflower coral</name>
    <dbReference type="NCBI Taxonomy" id="50429"/>
    <lineage>
        <taxon>Eukaryota</taxon>
        <taxon>Metazoa</taxon>
        <taxon>Cnidaria</taxon>
        <taxon>Anthozoa</taxon>
        <taxon>Hexacorallia</taxon>
        <taxon>Scleractinia</taxon>
        <taxon>Astrocoeniina</taxon>
        <taxon>Pocilloporidae</taxon>
        <taxon>Stylophora</taxon>
    </lineage>
</organism>
<dbReference type="AlphaFoldDB" id="A0A2B4SAS9"/>
<dbReference type="Proteomes" id="UP000225706">
    <property type="component" value="Unassembled WGS sequence"/>
</dbReference>
<dbReference type="OrthoDB" id="120976at2759"/>
<name>A0A2B4SAS9_STYPI</name>
<protein>
    <submittedName>
        <fullName evidence="1">Uncharacterized protein</fullName>
    </submittedName>
</protein>
<gene>
    <name evidence="1" type="ORF">AWC38_SpisGene8849</name>
</gene>
<proteinExistence type="predicted"/>
<dbReference type="EMBL" id="LSMT01000125">
    <property type="protein sequence ID" value="PFX26476.1"/>
    <property type="molecule type" value="Genomic_DNA"/>
</dbReference>
<evidence type="ECO:0000313" key="2">
    <source>
        <dbReference type="Proteomes" id="UP000225706"/>
    </source>
</evidence>
<sequence length="169" mass="19447">MGKSTFVKKLTMDWAELDENRLTDEQRAILKKFEFAVIIDLKKDDHVFEFDRLSAKNLCEEISINGLLQVSEYTENLRPAGMVSFIHESIQEFLAAWYITFKCLIPVGNLSEIEDRAQTLDDCRSLDNAFQFICGLSDDGAEKVSEHLKSVRIADPELYLSKSRVRLTY</sequence>
<keyword evidence="2" id="KW-1185">Reference proteome</keyword>